<protein>
    <submittedName>
        <fullName evidence="1">Uncharacterized protein</fullName>
    </submittedName>
</protein>
<name>A0A517MNT8_9BACT</name>
<dbReference type="RefSeq" id="WP_246109620.1">
    <property type="nucleotide sequence ID" value="NZ_CP036262.1"/>
</dbReference>
<organism evidence="1 2">
    <name type="scientific">Roseimaritima multifibrata</name>
    <dbReference type="NCBI Taxonomy" id="1930274"/>
    <lineage>
        <taxon>Bacteria</taxon>
        <taxon>Pseudomonadati</taxon>
        <taxon>Planctomycetota</taxon>
        <taxon>Planctomycetia</taxon>
        <taxon>Pirellulales</taxon>
        <taxon>Pirellulaceae</taxon>
        <taxon>Roseimaritima</taxon>
    </lineage>
</organism>
<keyword evidence="2" id="KW-1185">Reference proteome</keyword>
<reference evidence="1 2" key="1">
    <citation type="submission" date="2019-02" db="EMBL/GenBank/DDBJ databases">
        <title>Deep-cultivation of Planctomycetes and their phenomic and genomic characterization uncovers novel biology.</title>
        <authorList>
            <person name="Wiegand S."/>
            <person name="Jogler M."/>
            <person name="Boedeker C."/>
            <person name="Pinto D."/>
            <person name="Vollmers J."/>
            <person name="Rivas-Marin E."/>
            <person name="Kohn T."/>
            <person name="Peeters S.H."/>
            <person name="Heuer A."/>
            <person name="Rast P."/>
            <person name="Oberbeckmann S."/>
            <person name="Bunk B."/>
            <person name="Jeske O."/>
            <person name="Meyerdierks A."/>
            <person name="Storesund J.E."/>
            <person name="Kallscheuer N."/>
            <person name="Luecker S."/>
            <person name="Lage O.M."/>
            <person name="Pohl T."/>
            <person name="Merkel B.J."/>
            <person name="Hornburger P."/>
            <person name="Mueller R.-W."/>
            <person name="Bruemmer F."/>
            <person name="Labrenz M."/>
            <person name="Spormann A.M."/>
            <person name="Op den Camp H."/>
            <person name="Overmann J."/>
            <person name="Amann R."/>
            <person name="Jetten M.S.M."/>
            <person name="Mascher T."/>
            <person name="Medema M.H."/>
            <person name="Devos D.P."/>
            <person name="Kaster A.-K."/>
            <person name="Ovreas L."/>
            <person name="Rohde M."/>
            <person name="Galperin M.Y."/>
            <person name="Jogler C."/>
        </authorList>
    </citation>
    <scope>NUCLEOTIDE SEQUENCE [LARGE SCALE GENOMIC DNA]</scope>
    <source>
        <strain evidence="1 2">FF011L</strain>
    </source>
</reference>
<gene>
    <name evidence="1" type="ORF">FF011L_53530</name>
</gene>
<accession>A0A517MNT8</accession>
<dbReference type="AlphaFoldDB" id="A0A517MNT8"/>
<evidence type="ECO:0000313" key="1">
    <source>
        <dbReference type="EMBL" id="QDS96541.1"/>
    </source>
</evidence>
<sequence>MDQHLQQKLAEYIAPFQECPPLDVRVLHVLQALPKLVQVDFASDDRFRVTLEDFVPGRGWRMFIDLPVNGQATSRCVVLRTKLAAAEESFSLYIIAHEFAHAFLRNGGWKSITDPEQAADALAAEWGFPRPLTLPTF</sequence>
<dbReference type="KEGG" id="rml:FF011L_53530"/>
<proteinExistence type="predicted"/>
<dbReference type="Proteomes" id="UP000320672">
    <property type="component" value="Chromosome"/>
</dbReference>
<evidence type="ECO:0000313" key="2">
    <source>
        <dbReference type="Proteomes" id="UP000320672"/>
    </source>
</evidence>
<dbReference type="EMBL" id="CP036262">
    <property type="protein sequence ID" value="QDS96541.1"/>
    <property type="molecule type" value="Genomic_DNA"/>
</dbReference>